<dbReference type="OrthoDB" id="9804203at2"/>
<dbReference type="SUPFAM" id="SSF47729">
    <property type="entry name" value="IHF-like DNA-binding proteins"/>
    <property type="match status" value="1"/>
</dbReference>
<dbReference type="GO" id="GO:0003677">
    <property type="term" value="F:DNA binding"/>
    <property type="evidence" value="ECO:0007669"/>
    <property type="project" value="UniProtKB-KW"/>
</dbReference>
<keyword evidence="3" id="KW-0238">DNA-binding</keyword>
<accession>C1DWL0</accession>
<dbReference type="InterPro" id="IPR010992">
    <property type="entry name" value="IHF-like_DNA-bd_dom_sf"/>
</dbReference>
<evidence type="ECO:0000256" key="2">
    <source>
        <dbReference type="ARBA" id="ARBA00023067"/>
    </source>
</evidence>
<dbReference type="InterPro" id="IPR000119">
    <property type="entry name" value="Hist_DNA-bd"/>
</dbReference>
<dbReference type="eggNOG" id="COG0776">
    <property type="taxonomic scope" value="Bacteria"/>
</dbReference>
<dbReference type="EMBL" id="CP001229">
    <property type="protein sequence ID" value="ACN98507.1"/>
    <property type="molecule type" value="Genomic_DNA"/>
</dbReference>
<dbReference type="GO" id="GO:0030527">
    <property type="term" value="F:structural constituent of chromatin"/>
    <property type="evidence" value="ECO:0007669"/>
    <property type="project" value="InterPro"/>
</dbReference>
<dbReference type="Proteomes" id="UP000001369">
    <property type="component" value="Chromosome"/>
</dbReference>
<gene>
    <name evidence="5" type="ordered locus">SULAZ_1532</name>
</gene>
<dbReference type="GO" id="GO:0005829">
    <property type="term" value="C:cytosol"/>
    <property type="evidence" value="ECO:0007669"/>
    <property type="project" value="TreeGrafter"/>
</dbReference>
<evidence type="ECO:0000313" key="6">
    <source>
        <dbReference type="Proteomes" id="UP000001369"/>
    </source>
</evidence>
<proteinExistence type="inferred from homology"/>
<protein>
    <submittedName>
        <fullName evidence="5">Integration host factor, beta subunit</fullName>
    </submittedName>
</protein>
<dbReference type="PANTHER" id="PTHR33175:SF3">
    <property type="entry name" value="DNA-BINDING PROTEIN HU-BETA"/>
    <property type="match status" value="1"/>
</dbReference>
<dbReference type="SMART" id="SM00411">
    <property type="entry name" value="BHL"/>
    <property type="match status" value="1"/>
</dbReference>
<dbReference type="Gene3D" id="4.10.520.10">
    <property type="entry name" value="IHF-like DNA-binding proteins"/>
    <property type="match status" value="1"/>
</dbReference>
<evidence type="ECO:0000313" key="5">
    <source>
        <dbReference type="EMBL" id="ACN98507.1"/>
    </source>
</evidence>
<keyword evidence="2" id="KW-0226">DNA condensation</keyword>
<sequence length="90" mass="10465">MKKSDIVKILKEKYTNIDSKEIKKVVDAIFDKMIEGLASGEKIEIRKLGTFKVLKRKKPLKGKKRVSYSKTVHFKPGKILKRAFKNMELK</sequence>
<dbReference type="RefSeq" id="WP_012673831.1">
    <property type="nucleotide sequence ID" value="NC_012438.1"/>
</dbReference>
<dbReference type="Pfam" id="PF00216">
    <property type="entry name" value="Bac_DNA_binding"/>
    <property type="match status" value="1"/>
</dbReference>
<dbReference type="STRING" id="204536.SULAZ_1532"/>
<dbReference type="KEGG" id="saf:SULAZ_1532"/>
<evidence type="ECO:0000256" key="3">
    <source>
        <dbReference type="ARBA" id="ARBA00023125"/>
    </source>
</evidence>
<reference evidence="5 6" key="1">
    <citation type="journal article" date="2009" name="J. Bacteriol.">
        <title>Complete and draft genome sequences of six members of the Aquificales.</title>
        <authorList>
            <person name="Reysenbach A.L."/>
            <person name="Hamamura N."/>
            <person name="Podar M."/>
            <person name="Griffiths E."/>
            <person name="Ferreira S."/>
            <person name="Hochstein R."/>
            <person name="Heidelberg J."/>
            <person name="Johnson J."/>
            <person name="Mead D."/>
            <person name="Pohorille A."/>
            <person name="Sarmiento M."/>
            <person name="Schweighofer K."/>
            <person name="Seshadri R."/>
            <person name="Voytek M.A."/>
        </authorList>
    </citation>
    <scope>NUCLEOTIDE SEQUENCE [LARGE SCALE GENOMIC DNA]</scope>
    <source>
        <strain evidence="6">Az-Fu1 / DSM 15241 / OCM 825</strain>
    </source>
</reference>
<dbReference type="PANTHER" id="PTHR33175">
    <property type="entry name" value="DNA-BINDING PROTEIN HU"/>
    <property type="match status" value="1"/>
</dbReference>
<dbReference type="AlphaFoldDB" id="C1DWL0"/>
<name>C1DWL0_SULAA</name>
<keyword evidence="6" id="KW-1185">Reference proteome</keyword>
<dbReference type="HOGENOM" id="CLU_105066_2_0_0"/>
<evidence type="ECO:0000256" key="1">
    <source>
        <dbReference type="ARBA" id="ARBA00010529"/>
    </source>
</evidence>
<organism evidence="5 6">
    <name type="scientific">Sulfurihydrogenibium azorense (strain DSM 15241 / OCM 825 / Az-Fu1)</name>
    <dbReference type="NCBI Taxonomy" id="204536"/>
    <lineage>
        <taxon>Bacteria</taxon>
        <taxon>Pseudomonadati</taxon>
        <taxon>Aquificota</taxon>
        <taxon>Aquificia</taxon>
        <taxon>Aquificales</taxon>
        <taxon>Hydrogenothermaceae</taxon>
        <taxon>Sulfurihydrogenibium</taxon>
    </lineage>
</organism>
<dbReference type="GO" id="GO:0030261">
    <property type="term" value="P:chromosome condensation"/>
    <property type="evidence" value="ECO:0007669"/>
    <property type="project" value="UniProtKB-KW"/>
</dbReference>
<evidence type="ECO:0000256" key="4">
    <source>
        <dbReference type="RuleBase" id="RU003939"/>
    </source>
</evidence>
<comment type="similarity">
    <text evidence="1 4">Belongs to the bacterial histone-like protein family.</text>
</comment>